<protein>
    <recommendedName>
        <fullName evidence="3">Protein kinase domain-containing protein</fullName>
    </recommendedName>
</protein>
<keyword evidence="2" id="KW-1185">Reference proteome</keyword>
<name>A0A9W8NB72_9PEZI</name>
<sequence length="424" mass="47630">MAQANNPRAVLLNQYFANEFGFYFERQIAGNIIYRRLTQNNVVERIVAKFPIISGNPWLNQQMREDASALFRLWGSEHNLRILSIVRNKVYAAYREPTNRPLSNPIITPWWLHIDPQVYGVTADFTFFVTEYLPRGTGLSLIGRCEEQGIASISEPLLWCFFLCLTRACVGMAIPPNHGPNDPLPVEREILPQPGRRPGRLAHMDLHIENIMFGDCTSLRYEPAYVIDFGRSTQLATPKQAAQYNLSGVGNLMHQLATLEVPDPNDVVFPPVNNIQNSLGLRNFKTQASREFIESQTYSEAFRSLVCMCMADDETEVPGLRGVLFECQRHVNAIGDWTILANEIRRASKHCDPATGSIHSILLLWKNSNWGFKSRSIALEDANGHHGLVFRPLANAANGAAATATEQTLHEASGLWTRVVIGFL</sequence>
<dbReference type="EMBL" id="JANPWZ010001357">
    <property type="protein sequence ID" value="KAJ3566437.1"/>
    <property type="molecule type" value="Genomic_DNA"/>
</dbReference>
<evidence type="ECO:0000313" key="2">
    <source>
        <dbReference type="Proteomes" id="UP001148614"/>
    </source>
</evidence>
<accession>A0A9W8NB72</accession>
<dbReference type="VEuPathDB" id="FungiDB:F4678DRAFT_363551"/>
<comment type="caution">
    <text evidence="1">The sequence shown here is derived from an EMBL/GenBank/DDBJ whole genome shotgun (WGS) entry which is preliminary data.</text>
</comment>
<dbReference type="InterPro" id="IPR011009">
    <property type="entry name" value="Kinase-like_dom_sf"/>
</dbReference>
<dbReference type="Proteomes" id="UP001148614">
    <property type="component" value="Unassembled WGS sequence"/>
</dbReference>
<dbReference type="SUPFAM" id="SSF56112">
    <property type="entry name" value="Protein kinase-like (PK-like)"/>
    <property type="match status" value="1"/>
</dbReference>
<evidence type="ECO:0000313" key="1">
    <source>
        <dbReference type="EMBL" id="KAJ3566437.1"/>
    </source>
</evidence>
<organism evidence="1 2">
    <name type="scientific">Xylaria arbuscula</name>
    <dbReference type="NCBI Taxonomy" id="114810"/>
    <lineage>
        <taxon>Eukaryota</taxon>
        <taxon>Fungi</taxon>
        <taxon>Dikarya</taxon>
        <taxon>Ascomycota</taxon>
        <taxon>Pezizomycotina</taxon>
        <taxon>Sordariomycetes</taxon>
        <taxon>Xylariomycetidae</taxon>
        <taxon>Xylariales</taxon>
        <taxon>Xylariaceae</taxon>
        <taxon>Xylaria</taxon>
    </lineage>
</organism>
<dbReference type="AlphaFoldDB" id="A0A9W8NB72"/>
<proteinExistence type="predicted"/>
<reference evidence="1" key="1">
    <citation type="submission" date="2022-07" db="EMBL/GenBank/DDBJ databases">
        <title>Genome Sequence of Xylaria arbuscula.</title>
        <authorList>
            <person name="Buettner E."/>
        </authorList>
    </citation>
    <scope>NUCLEOTIDE SEQUENCE</scope>
    <source>
        <strain evidence="1">VT107</strain>
    </source>
</reference>
<gene>
    <name evidence="1" type="ORF">NPX13_g7129</name>
</gene>
<evidence type="ECO:0008006" key="3">
    <source>
        <dbReference type="Google" id="ProtNLM"/>
    </source>
</evidence>